<protein>
    <submittedName>
        <fullName evidence="1">Uncharacterized protein</fullName>
    </submittedName>
</protein>
<accession>A0A7C8GS35</accession>
<comment type="caution">
    <text evidence="1">The sequence shown here is derived from an EMBL/GenBank/DDBJ whole genome shotgun (WGS) entry which is preliminary data.</text>
</comment>
<gene>
    <name evidence="1" type="ORF">F9U64_17125</name>
</gene>
<dbReference type="AlphaFoldDB" id="A0A7C8GS35"/>
<evidence type="ECO:0000313" key="1">
    <source>
        <dbReference type="EMBL" id="KAB8127757.1"/>
    </source>
</evidence>
<reference evidence="1 2" key="1">
    <citation type="submission" date="2019-10" db="EMBL/GenBank/DDBJ databases">
        <title>Gracilibacillus sp. nov. isolated from rice seeds.</title>
        <authorList>
            <person name="He S."/>
        </authorList>
    </citation>
    <scope>NUCLEOTIDE SEQUENCE [LARGE SCALE GENOMIC DNA]</scope>
    <source>
        <strain evidence="1 2">TD8</strain>
    </source>
</reference>
<keyword evidence="2" id="KW-1185">Reference proteome</keyword>
<dbReference type="EMBL" id="WEID01000088">
    <property type="protein sequence ID" value="KAB8127757.1"/>
    <property type="molecule type" value="Genomic_DNA"/>
</dbReference>
<name>A0A7C8GS35_9BACI</name>
<dbReference type="Proteomes" id="UP000480246">
    <property type="component" value="Unassembled WGS sequence"/>
</dbReference>
<sequence>MLKFLCSLCLEYKVVIYYKIFEWEGKKPYYHITDLRRCVSWLKK</sequence>
<organism evidence="1 2">
    <name type="scientific">Gracilibacillus oryzae</name>
    <dbReference type="NCBI Taxonomy" id="1672701"/>
    <lineage>
        <taxon>Bacteria</taxon>
        <taxon>Bacillati</taxon>
        <taxon>Bacillota</taxon>
        <taxon>Bacilli</taxon>
        <taxon>Bacillales</taxon>
        <taxon>Bacillaceae</taxon>
        <taxon>Gracilibacillus</taxon>
    </lineage>
</organism>
<evidence type="ECO:0000313" key="2">
    <source>
        <dbReference type="Proteomes" id="UP000480246"/>
    </source>
</evidence>
<proteinExistence type="predicted"/>